<accession>A0A938X2F6</accession>
<reference evidence="1" key="2">
    <citation type="journal article" date="2021" name="Sci. Rep.">
        <title>The distribution of antibiotic resistance genes in chicken gut microbiota commensals.</title>
        <authorList>
            <person name="Juricova H."/>
            <person name="Matiasovicova J."/>
            <person name="Kubasova T."/>
            <person name="Cejkova D."/>
            <person name="Rychlik I."/>
        </authorList>
    </citation>
    <scope>NUCLEOTIDE SEQUENCE</scope>
    <source>
        <strain evidence="1">An420c</strain>
    </source>
</reference>
<evidence type="ECO:0000313" key="2">
    <source>
        <dbReference type="Proteomes" id="UP000713880"/>
    </source>
</evidence>
<dbReference type="EMBL" id="JACJLV010000003">
    <property type="protein sequence ID" value="MBM6825843.1"/>
    <property type="molecule type" value="Genomic_DNA"/>
</dbReference>
<dbReference type="Proteomes" id="UP000713880">
    <property type="component" value="Unassembled WGS sequence"/>
</dbReference>
<evidence type="ECO:0000313" key="1">
    <source>
        <dbReference type="EMBL" id="MBM6825843.1"/>
    </source>
</evidence>
<dbReference type="AlphaFoldDB" id="A0A938X2F6"/>
<name>A0A938X2F6_9CLOT</name>
<dbReference type="RefSeq" id="WP_204907900.1">
    <property type="nucleotide sequence ID" value="NZ_JACJLV010000003.1"/>
</dbReference>
<sequence>MKNIFKKYFGDIVSLHEIEEKPHIALFLAERRMFQVNIDGISFILIEIAPDDKFPVTALKKQMEIYENSLRSPVAFSFDFISRMQRDSLIRKQIPFVAGPDQIYLPFLGMILSNRFRLPREVNKEKMMPVTQQLFLYLLYQKENSAVKYLAAKDLQCTRTSITRASDQLSAMGLIRQEKTGKEIRMYLKSIPSKAIQMVKPYLINPVQKRLTVCRSALEGNLLYAGETALSEYSMLNPPRITEAAVYKADVDKKSLCEIDPRWVEPDTLVTIELWKYNPSFFAVSGKVDPVSLACSLQDRADERIETAIDEMMEELIW</sequence>
<organism evidence="1 2">
    <name type="scientific">Mordavella massiliensis</name>
    <dbReference type="NCBI Taxonomy" id="1871024"/>
    <lineage>
        <taxon>Bacteria</taxon>
        <taxon>Bacillati</taxon>
        <taxon>Bacillota</taxon>
        <taxon>Clostridia</taxon>
        <taxon>Eubacteriales</taxon>
        <taxon>Clostridiaceae</taxon>
        <taxon>Mordavella</taxon>
    </lineage>
</organism>
<gene>
    <name evidence="1" type="ORF">H6A13_01815</name>
</gene>
<comment type="caution">
    <text evidence="1">The sequence shown here is derived from an EMBL/GenBank/DDBJ whole genome shotgun (WGS) entry which is preliminary data.</text>
</comment>
<protein>
    <submittedName>
        <fullName evidence="1">MarR family transcriptional regulator</fullName>
    </submittedName>
</protein>
<proteinExistence type="predicted"/>
<reference evidence="1" key="1">
    <citation type="submission" date="2020-08" db="EMBL/GenBank/DDBJ databases">
        <authorList>
            <person name="Cejkova D."/>
            <person name="Kubasova T."/>
            <person name="Jahodarova E."/>
            <person name="Rychlik I."/>
        </authorList>
    </citation>
    <scope>NUCLEOTIDE SEQUENCE</scope>
    <source>
        <strain evidence="1">An420c</strain>
    </source>
</reference>
<keyword evidence="2" id="KW-1185">Reference proteome</keyword>